<dbReference type="SUPFAM" id="SSF51430">
    <property type="entry name" value="NAD(P)-linked oxidoreductase"/>
    <property type="match status" value="1"/>
</dbReference>
<feature type="domain" description="NADP-dependent oxidoreductase" evidence="4">
    <location>
        <begin position="18"/>
        <end position="260"/>
    </location>
</feature>
<evidence type="ECO:0000256" key="2">
    <source>
        <dbReference type="ARBA" id="ARBA00022857"/>
    </source>
</evidence>
<dbReference type="InterPro" id="IPR018170">
    <property type="entry name" value="Aldo/ket_reductase_CS"/>
</dbReference>
<comment type="similarity">
    <text evidence="1">Belongs to the aldo/keto reductase family.</text>
</comment>
<gene>
    <name evidence="5" type="ORF">K1X15_16135</name>
</gene>
<dbReference type="PROSITE" id="PS00062">
    <property type="entry name" value="ALDOKETO_REDUCTASE_2"/>
    <property type="match status" value="1"/>
</dbReference>
<name>A0ABX8WDH7_9HYPH</name>
<dbReference type="PROSITE" id="PS00798">
    <property type="entry name" value="ALDOKETO_REDUCTASE_1"/>
    <property type="match status" value="1"/>
</dbReference>
<sequence>MSTQPHVSFNDGRSIPQIGLGVWQTPDDVAVEAVSTALKTGYRHIDTAAVYQNEEGVGKGIVASGVARGDIFLTTKVWNEDQGFDETLRAMDASLKRLGTDYVDLYLIHWPSAYRGKYVETWKALIRLREEGKARSIGVSNFEGSYIDDLISETGVTPAINQIQLHPRFQQKAMRAKHEMLGVVTESWSPLGQGQVLTDPVIGEIAARHGKSPAQVIIRWHLDLGLVVIPKSVTPSRIVENFDVFDFSLSDEDKAAIAGLDSADGRIGSDPVTARF</sequence>
<accession>A0ABX8WDH7</accession>
<dbReference type="InterPro" id="IPR036812">
    <property type="entry name" value="NAD(P)_OxRdtase_dom_sf"/>
</dbReference>
<dbReference type="Pfam" id="PF00248">
    <property type="entry name" value="Aldo_ket_red"/>
    <property type="match status" value="1"/>
</dbReference>
<dbReference type="EMBL" id="CP080590">
    <property type="protein sequence ID" value="QYO76129.1"/>
    <property type="molecule type" value="Genomic_DNA"/>
</dbReference>
<keyword evidence="3" id="KW-0560">Oxidoreductase</keyword>
<dbReference type="PRINTS" id="PR00069">
    <property type="entry name" value="ALDKETRDTASE"/>
</dbReference>
<dbReference type="PANTHER" id="PTHR43827">
    <property type="entry name" value="2,5-DIKETO-D-GLUCONIC ACID REDUCTASE"/>
    <property type="match status" value="1"/>
</dbReference>
<protein>
    <submittedName>
        <fullName evidence="5">Aldo/keto reductase</fullName>
    </submittedName>
</protein>
<keyword evidence="2" id="KW-0521">NADP</keyword>
<dbReference type="Gene3D" id="3.20.20.100">
    <property type="entry name" value="NADP-dependent oxidoreductase domain"/>
    <property type="match status" value="1"/>
</dbReference>
<evidence type="ECO:0000313" key="6">
    <source>
        <dbReference type="Proteomes" id="UP000825799"/>
    </source>
</evidence>
<dbReference type="InterPro" id="IPR020471">
    <property type="entry name" value="AKR"/>
</dbReference>
<dbReference type="Proteomes" id="UP000825799">
    <property type="component" value="Chromosome"/>
</dbReference>
<evidence type="ECO:0000256" key="3">
    <source>
        <dbReference type="ARBA" id="ARBA00023002"/>
    </source>
</evidence>
<dbReference type="PIRSF" id="PIRSF000097">
    <property type="entry name" value="AKR"/>
    <property type="match status" value="1"/>
</dbReference>
<proteinExistence type="inferred from homology"/>
<evidence type="ECO:0000313" key="5">
    <source>
        <dbReference type="EMBL" id="QYO76129.1"/>
    </source>
</evidence>
<dbReference type="InterPro" id="IPR023210">
    <property type="entry name" value="NADP_OxRdtase_dom"/>
</dbReference>
<dbReference type="RefSeq" id="WP_220304620.1">
    <property type="nucleotide sequence ID" value="NZ_CP080590.1"/>
</dbReference>
<keyword evidence="6" id="KW-1185">Reference proteome</keyword>
<reference evidence="5 6" key="1">
    <citation type="submission" date="2021-08" db="EMBL/GenBank/DDBJ databases">
        <title>Devosia salina sp. nov., isolated from the South China Sea sediment.</title>
        <authorList>
            <person name="Zhou Z."/>
        </authorList>
    </citation>
    <scope>NUCLEOTIDE SEQUENCE [LARGE SCALE GENOMIC DNA]</scope>
    <source>
        <strain evidence="5 6">SCS-3</strain>
    </source>
</reference>
<organism evidence="5 6">
    <name type="scientific">Devosia salina</name>
    <dbReference type="NCBI Taxonomy" id="2860336"/>
    <lineage>
        <taxon>Bacteria</taxon>
        <taxon>Pseudomonadati</taxon>
        <taxon>Pseudomonadota</taxon>
        <taxon>Alphaproteobacteria</taxon>
        <taxon>Hyphomicrobiales</taxon>
        <taxon>Devosiaceae</taxon>
        <taxon>Devosia</taxon>
    </lineage>
</organism>
<evidence type="ECO:0000259" key="4">
    <source>
        <dbReference type="Pfam" id="PF00248"/>
    </source>
</evidence>
<dbReference type="PANTHER" id="PTHR43827:SF3">
    <property type="entry name" value="NADP-DEPENDENT OXIDOREDUCTASE DOMAIN-CONTAINING PROTEIN"/>
    <property type="match status" value="1"/>
</dbReference>
<evidence type="ECO:0000256" key="1">
    <source>
        <dbReference type="ARBA" id="ARBA00007905"/>
    </source>
</evidence>
<dbReference type="PROSITE" id="PS00063">
    <property type="entry name" value="ALDOKETO_REDUCTASE_3"/>
    <property type="match status" value="1"/>
</dbReference>